<dbReference type="PANTHER" id="PTHR46060">
    <property type="entry name" value="MARINER MOS1 TRANSPOSASE-LIKE PROTEIN"/>
    <property type="match status" value="1"/>
</dbReference>
<dbReference type="AlphaFoldDB" id="A0A8X6VU67"/>
<dbReference type="PANTHER" id="PTHR46060:SF1">
    <property type="entry name" value="MARINER MOS1 TRANSPOSASE-LIKE PROTEIN"/>
    <property type="match status" value="1"/>
</dbReference>
<protein>
    <submittedName>
        <fullName evidence="1">Histone-lysine N-methyltransferase SETMAR</fullName>
    </submittedName>
</protein>
<dbReference type="InterPro" id="IPR052709">
    <property type="entry name" value="Transposase-MT_Hybrid"/>
</dbReference>
<organism evidence="1 2">
    <name type="scientific">Trichonephila clavipes</name>
    <name type="common">Golden silk orbweaver</name>
    <name type="synonym">Nephila clavipes</name>
    <dbReference type="NCBI Taxonomy" id="2585209"/>
    <lineage>
        <taxon>Eukaryota</taxon>
        <taxon>Metazoa</taxon>
        <taxon>Ecdysozoa</taxon>
        <taxon>Arthropoda</taxon>
        <taxon>Chelicerata</taxon>
        <taxon>Arachnida</taxon>
        <taxon>Araneae</taxon>
        <taxon>Araneomorphae</taxon>
        <taxon>Entelegynae</taxon>
        <taxon>Araneoidea</taxon>
        <taxon>Nephilidae</taxon>
        <taxon>Trichonephila</taxon>
    </lineage>
</organism>
<keyword evidence="2" id="KW-1185">Reference proteome</keyword>
<reference evidence="1" key="1">
    <citation type="submission" date="2020-08" db="EMBL/GenBank/DDBJ databases">
        <title>Multicomponent nature underlies the extraordinary mechanical properties of spider dragline silk.</title>
        <authorList>
            <person name="Kono N."/>
            <person name="Nakamura H."/>
            <person name="Mori M."/>
            <person name="Yoshida Y."/>
            <person name="Ohtoshi R."/>
            <person name="Malay A.D."/>
            <person name="Moran D.A.P."/>
            <person name="Tomita M."/>
            <person name="Numata K."/>
            <person name="Arakawa K."/>
        </authorList>
    </citation>
    <scope>NUCLEOTIDE SEQUENCE</scope>
</reference>
<dbReference type="Gene3D" id="3.30.420.10">
    <property type="entry name" value="Ribonuclease H-like superfamily/Ribonuclease H"/>
    <property type="match status" value="1"/>
</dbReference>
<evidence type="ECO:0000313" key="1">
    <source>
        <dbReference type="EMBL" id="GFY22491.1"/>
    </source>
</evidence>
<accession>A0A8X6VU67</accession>
<evidence type="ECO:0000313" key="2">
    <source>
        <dbReference type="Proteomes" id="UP000887159"/>
    </source>
</evidence>
<name>A0A8X6VU67_TRICX</name>
<sequence>MSNVRDDRSMFDRLGMCRHRADHGGRQTLDATGVREGSCIEKRNVHRILRNEQHDRTETSIRGVTTFLITEEAEKVRQYPSPVKLMVIVTYDFKGVIVCYFVSHVRTVTAQYYRDFMVPHVRRDIRDKRLDLVYSAIILHDNARPHNAKCVRQLLWRWRWEELEYPPYSSKISPCDFDLIPKIKELIRGRRFETREDITNAMRQHVTRFPHGAANAMADGIQHLPHRWQCVATVAGDYIESL</sequence>
<dbReference type="EMBL" id="BMAU01021361">
    <property type="protein sequence ID" value="GFY22491.1"/>
    <property type="molecule type" value="Genomic_DNA"/>
</dbReference>
<comment type="caution">
    <text evidence="1">The sequence shown here is derived from an EMBL/GenBank/DDBJ whole genome shotgun (WGS) entry which is preliminary data.</text>
</comment>
<dbReference type="InterPro" id="IPR036397">
    <property type="entry name" value="RNaseH_sf"/>
</dbReference>
<proteinExistence type="predicted"/>
<gene>
    <name evidence="1" type="primary">SETMAR</name>
    <name evidence="1" type="ORF">TNCV_2177521</name>
</gene>
<dbReference type="GO" id="GO:0003676">
    <property type="term" value="F:nucleic acid binding"/>
    <property type="evidence" value="ECO:0007669"/>
    <property type="project" value="InterPro"/>
</dbReference>
<dbReference type="Proteomes" id="UP000887159">
    <property type="component" value="Unassembled WGS sequence"/>
</dbReference>